<dbReference type="Gene3D" id="3.40.109.10">
    <property type="entry name" value="NADH Oxidase"/>
    <property type="match status" value="1"/>
</dbReference>
<dbReference type="GO" id="GO:0016491">
    <property type="term" value="F:oxidoreductase activity"/>
    <property type="evidence" value="ECO:0007669"/>
    <property type="project" value="UniProtKB-KW"/>
</dbReference>
<dbReference type="Proteomes" id="UP000032483">
    <property type="component" value="Unassembled WGS sequence"/>
</dbReference>
<protein>
    <submittedName>
        <fullName evidence="6">Nitroreductase</fullName>
    </submittedName>
</protein>
<organism evidence="6 9">
    <name type="scientific">Ruthenibacterium lactatiformans</name>
    <dbReference type="NCBI Taxonomy" id="1550024"/>
    <lineage>
        <taxon>Bacteria</taxon>
        <taxon>Bacillati</taxon>
        <taxon>Bacillota</taxon>
        <taxon>Clostridia</taxon>
        <taxon>Eubacteriales</taxon>
        <taxon>Oscillospiraceae</taxon>
        <taxon>Ruthenibacterium</taxon>
    </lineage>
</organism>
<evidence type="ECO:0000256" key="4">
    <source>
        <dbReference type="SAM" id="MobiDB-lite"/>
    </source>
</evidence>
<reference evidence="8 11" key="3">
    <citation type="journal article" date="2019" name="Nat. Med.">
        <title>A library of human gut bacterial isolates paired with longitudinal multiomics data enables mechanistic microbiome research.</title>
        <authorList>
            <person name="Poyet M."/>
            <person name="Groussin M."/>
            <person name="Gibbons S.M."/>
            <person name="Avila-Pacheco J."/>
            <person name="Jiang X."/>
            <person name="Kearney S.M."/>
            <person name="Perrotta A.R."/>
            <person name="Berdy B."/>
            <person name="Zhao S."/>
            <person name="Lieberman T.D."/>
            <person name="Swanson P.K."/>
            <person name="Smith M."/>
            <person name="Roesemann S."/>
            <person name="Alexander J.E."/>
            <person name="Rich S.A."/>
            <person name="Livny J."/>
            <person name="Vlamakis H."/>
            <person name="Clish C."/>
            <person name="Bullock K."/>
            <person name="Deik A."/>
            <person name="Scott J."/>
            <person name="Pierce K.A."/>
            <person name="Xavier R.J."/>
            <person name="Alm E.J."/>
        </authorList>
    </citation>
    <scope>NUCLEOTIDE SEQUENCE [LARGE SCALE GENOMIC DNA]</scope>
    <source>
        <strain evidence="8 11">BIOML-A7</strain>
    </source>
</reference>
<evidence type="ECO:0000259" key="5">
    <source>
        <dbReference type="Pfam" id="PF00881"/>
    </source>
</evidence>
<evidence type="ECO:0000256" key="1">
    <source>
        <dbReference type="ARBA" id="ARBA00004496"/>
    </source>
</evidence>
<dbReference type="InterPro" id="IPR029479">
    <property type="entry name" value="Nitroreductase"/>
</dbReference>
<accession>A0A0D8IVQ4</accession>
<dbReference type="FunFam" id="3.40.109.10:FF:000001">
    <property type="entry name" value="Nitroreductase family"/>
    <property type="match status" value="1"/>
</dbReference>
<reference evidence="7 10" key="2">
    <citation type="submission" date="2015-10" db="EMBL/GenBank/DDBJ databases">
        <title>A novel member of the family Ruminococcaceae isolated from human faeces.</title>
        <authorList>
            <person name="Shkoporov A.N."/>
            <person name="Chaplin A.V."/>
            <person name="Motuzova O.V."/>
            <person name="Kafarskaia L.I."/>
            <person name="Efimov B.A."/>
        </authorList>
    </citation>
    <scope>NUCLEOTIDE SEQUENCE [LARGE SCALE GENOMIC DNA]</scope>
    <source>
        <strain evidence="7 10">668</strain>
    </source>
</reference>
<comment type="caution">
    <text evidence="6">The sequence shown here is derived from an EMBL/GenBank/DDBJ whole genome shotgun (WGS) entry which is preliminary data.</text>
</comment>
<keyword evidence="9" id="KW-1185">Reference proteome</keyword>
<proteinExistence type="predicted"/>
<sequence length="190" mass="21194">MKIIESLEKRRSYYSIGKELPVSEAQVTALVEKLAELVPDAFNMKSSRVVVALGEKQDMLWNTVYDAFGGKVAREKIDSFRAGAGTVLYFYDEAVVQALQAQFPLYAANFPGWALQSSGMLQLSVWSGLRELGVGASLQHYNPIIDKDVRALFGLPESYRLVAQMPFGSIKDEPEPKEKEDISLRVTTVR</sequence>
<feature type="domain" description="Nitroreductase" evidence="5">
    <location>
        <begin position="8"/>
        <end position="168"/>
    </location>
</feature>
<evidence type="ECO:0000313" key="7">
    <source>
        <dbReference type="EMBL" id="KUE74697.1"/>
    </source>
</evidence>
<comment type="subcellular location">
    <subcellularLocation>
        <location evidence="1">Cytoplasm</location>
    </subcellularLocation>
</comment>
<evidence type="ECO:0000313" key="11">
    <source>
        <dbReference type="Proteomes" id="UP000449193"/>
    </source>
</evidence>
<evidence type="ECO:0000256" key="2">
    <source>
        <dbReference type="ARBA" id="ARBA00022490"/>
    </source>
</evidence>
<evidence type="ECO:0000313" key="6">
    <source>
        <dbReference type="EMBL" id="KJF38366.1"/>
    </source>
</evidence>
<dbReference type="CDD" id="cd02140">
    <property type="entry name" value="Frm2-like"/>
    <property type="match status" value="1"/>
</dbReference>
<dbReference type="RefSeq" id="WP_050006629.1">
    <property type="nucleotide sequence ID" value="NZ_CAOJUJ010000018.1"/>
</dbReference>
<accession>A0A0W7TLI7</accession>
<evidence type="ECO:0000256" key="3">
    <source>
        <dbReference type="ARBA" id="ARBA00023002"/>
    </source>
</evidence>
<dbReference type="InterPro" id="IPR000415">
    <property type="entry name" value="Nitroreductase-like"/>
</dbReference>
<dbReference type="GO" id="GO:0005737">
    <property type="term" value="C:cytoplasm"/>
    <property type="evidence" value="ECO:0007669"/>
    <property type="project" value="UniProtKB-SubCell"/>
</dbReference>
<dbReference type="PANTHER" id="PTHR43035:SF1">
    <property type="entry name" value="FATTY ACID REPRESSION MUTANT PROTEIN 2-RELATED"/>
    <property type="match status" value="1"/>
</dbReference>
<dbReference type="Proteomes" id="UP000449193">
    <property type="component" value="Unassembled WGS sequence"/>
</dbReference>
<dbReference type="EMBL" id="WMZR01000020">
    <property type="protein sequence ID" value="MTS52625.1"/>
    <property type="molecule type" value="Genomic_DNA"/>
</dbReference>
<dbReference type="EMBL" id="JXXK01000048">
    <property type="protein sequence ID" value="KJF38366.1"/>
    <property type="molecule type" value="Genomic_DNA"/>
</dbReference>
<feature type="compositionally biased region" description="Basic and acidic residues" evidence="4">
    <location>
        <begin position="171"/>
        <end position="183"/>
    </location>
</feature>
<dbReference type="GO" id="GO:0034599">
    <property type="term" value="P:cellular response to oxidative stress"/>
    <property type="evidence" value="ECO:0007669"/>
    <property type="project" value="InterPro"/>
</dbReference>
<dbReference type="PANTHER" id="PTHR43035">
    <property type="entry name" value="FATTY ACID REPRESSION MUTANT PROTEIN 2-RELATED"/>
    <property type="match status" value="1"/>
</dbReference>
<dbReference type="PATRIC" id="fig|1550024.3.peg.4257"/>
<evidence type="ECO:0000313" key="10">
    <source>
        <dbReference type="Proteomes" id="UP000053433"/>
    </source>
</evidence>
<keyword evidence="3" id="KW-0560">Oxidoreductase</keyword>
<name>A0A0D8IVQ4_9FIRM</name>
<dbReference type="AlphaFoldDB" id="A0A0D8IVQ4"/>
<dbReference type="Pfam" id="PF00881">
    <property type="entry name" value="Nitroreductase"/>
    <property type="match status" value="1"/>
</dbReference>
<evidence type="ECO:0000313" key="8">
    <source>
        <dbReference type="EMBL" id="MTS52625.1"/>
    </source>
</evidence>
<gene>
    <name evidence="7" type="ORF">ASJ35_17735</name>
    <name evidence="8" type="ORF">GMD52_13940</name>
    <name evidence="6" type="ORF">TQ39_18550</name>
</gene>
<dbReference type="SUPFAM" id="SSF55469">
    <property type="entry name" value="FMN-dependent nitroreductase-like"/>
    <property type="match status" value="1"/>
</dbReference>
<evidence type="ECO:0000313" key="9">
    <source>
        <dbReference type="Proteomes" id="UP000032483"/>
    </source>
</evidence>
<dbReference type="InterPro" id="IPR033877">
    <property type="entry name" value="Frm2/Hbn1"/>
</dbReference>
<reference evidence="6" key="1">
    <citation type="submission" date="2015-02" db="EMBL/GenBank/DDBJ databases">
        <title>A novel member of the family Ruminococcaceae isolated from human feces.</title>
        <authorList>
            <person name="Shkoporov A.N."/>
            <person name="Chaplin A.V."/>
            <person name="Motuzova O.V."/>
            <person name="Kafarskaia L.I."/>
            <person name="Khokhlova E.V."/>
            <person name="Efimov B.A."/>
        </authorList>
    </citation>
    <scope>NUCLEOTIDE SEQUENCE [LARGE SCALE GENOMIC DNA]</scope>
    <source>
        <strain evidence="6">585-1</strain>
    </source>
</reference>
<dbReference type="Proteomes" id="UP000053433">
    <property type="component" value="Unassembled WGS sequence"/>
</dbReference>
<dbReference type="GeneID" id="42858537"/>
<dbReference type="EMBL" id="LMUA01000047">
    <property type="protein sequence ID" value="KUE74697.1"/>
    <property type="molecule type" value="Genomic_DNA"/>
</dbReference>
<feature type="region of interest" description="Disordered" evidence="4">
    <location>
        <begin position="171"/>
        <end position="190"/>
    </location>
</feature>
<keyword evidence="2" id="KW-0963">Cytoplasm</keyword>